<keyword evidence="3" id="KW-1185">Reference proteome</keyword>
<sequence>MIWPLLLVLLLALAAGGLWVWLIYRSAPPEVKLSGLRPERVTAAAQTLRVKLRVQNPAPLPLPIRAITYRVWLDAYEIANGEGALARWVPARSEAEIELLVSGNAKHLARALPALALKQQPWPYRLTGTLTPLPGLHVNYDHRGKIDARGILKLAASLR</sequence>
<dbReference type="InterPro" id="IPR013990">
    <property type="entry name" value="WHy-dom"/>
</dbReference>
<accession>A0AAJ0U3M2</accession>
<dbReference type="GO" id="GO:0009269">
    <property type="term" value="P:response to desiccation"/>
    <property type="evidence" value="ECO:0007669"/>
    <property type="project" value="InterPro"/>
</dbReference>
<evidence type="ECO:0000313" key="2">
    <source>
        <dbReference type="EMBL" id="MBK1704202.1"/>
    </source>
</evidence>
<dbReference type="AlphaFoldDB" id="A0AAJ0U3M2"/>
<feature type="domain" description="Water stress and hypersensitive response" evidence="1">
    <location>
        <begin position="31"/>
        <end position="149"/>
    </location>
</feature>
<dbReference type="Proteomes" id="UP001296776">
    <property type="component" value="Unassembled WGS sequence"/>
</dbReference>
<name>A0AAJ0U3M2_9GAMM</name>
<gene>
    <name evidence="2" type="ORF">CKO40_06475</name>
</gene>
<dbReference type="Pfam" id="PF03168">
    <property type="entry name" value="LEA_2"/>
    <property type="match status" value="1"/>
</dbReference>
<evidence type="ECO:0000259" key="1">
    <source>
        <dbReference type="SMART" id="SM00769"/>
    </source>
</evidence>
<dbReference type="SUPFAM" id="SSF117070">
    <property type="entry name" value="LEA14-like"/>
    <property type="match status" value="1"/>
</dbReference>
<reference evidence="2" key="1">
    <citation type="submission" date="2017-08" db="EMBL/GenBank/DDBJ databases">
        <authorList>
            <person name="Imhoff J.F."/>
            <person name="Rahn T."/>
            <person name="Kuenzel S."/>
            <person name="Neulinger S.C."/>
        </authorList>
    </citation>
    <scope>NUCLEOTIDE SEQUENCE</scope>
    <source>
        <strain evidence="2">DSM 11080</strain>
    </source>
</reference>
<proteinExistence type="predicted"/>
<dbReference type="RefSeq" id="WP_200345382.1">
    <property type="nucleotide sequence ID" value="NZ_NRSJ01000008.1"/>
</dbReference>
<dbReference type="EMBL" id="NRSJ01000008">
    <property type="protein sequence ID" value="MBK1704202.1"/>
    <property type="molecule type" value="Genomic_DNA"/>
</dbReference>
<evidence type="ECO:0000313" key="3">
    <source>
        <dbReference type="Proteomes" id="UP001296776"/>
    </source>
</evidence>
<dbReference type="SMART" id="SM00769">
    <property type="entry name" value="WHy"/>
    <property type="match status" value="1"/>
</dbReference>
<dbReference type="InterPro" id="IPR004864">
    <property type="entry name" value="LEA_2"/>
</dbReference>
<protein>
    <recommendedName>
        <fullName evidence="1">Water stress and hypersensitive response domain-containing protein</fullName>
    </recommendedName>
</protein>
<organism evidence="2 3">
    <name type="scientific">Halochromatium glycolicum</name>
    <dbReference type="NCBI Taxonomy" id="85075"/>
    <lineage>
        <taxon>Bacteria</taxon>
        <taxon>Pseudomonadati</taxon>
        <taxon>Pseudomonadota</taxon>
        <taxon>Gammaproteobacteria</taxon>
        <taxon>Chromatiales</taxon>
        <taxon>Chromatiaceae</taxon>
        <taxon>Halochromatium</taxon>
    </lineage>
</organism>
<reference evidence="2" key="2">
    <citation type="journal article" date="2020" name="Microorganisms">
        <title>Osmotic Adaptation and Compatible Solute Biosynthesis of Phototrophic Bacteria as Revealed from Genome Analyses.</title>
        <authorList>
            <person name="Imhoff J.F."/>
            <person name="Rahn T."/>
            <person name="Kunzel S."/>
            <person name="Keller A."/>
            <person name="Neulinger S.C."/>
        </authorList>
    </citation>
    <scope>NUCLEOTIDE SEQUENCE</scope>
    <source>
        <strain evidence="2">DSM 11080</strain>
    </source>
</reference>
<comment type="caution">
    <text evidence="2">The sequence shown here is derived from an EMBL/GenBank/DDBJ whole genome shotgun (WGS) entry which is preliminary data.</text>
</comment>
<dbReference type="Gene3D" id="2.60.40.1820">
    <property type="match status" value="1"/>
</dbReference>